<reference evidence="3 4" key="1">
    <citation type="submission" date="2016-01" db="EMBL/GenBank/DDBJ databases">
        <title>The new phylogeny of the genus Mycobacterium.</title>
        <authorList>
            <person name="Tarcisio F."/>
            <person name="Conor M."/>
            <person name="Antonella G."/>
            <person name="Elisabetta G."/>
            <person name="Giulia F.S."/>
            <person name="Sara T."/>
            <person name="Anna F."/>
            <person name="Clotilde B."/>
            <person name="Roberto B."/>
            <person name="Veronica D.S."/>
            <person name="Fabio R."/>
            <person name="Monica P."/>
            <person name="Olivier J."/>
            <person name="Enrico T."/>
            <person name="Nicola S."/>
        </authorList>
    </citation>
    <scope>NUCLEOTIDE SEQUENCE [LARGE SCALE GENOMIC DNA]</scope>
    <source>
        <strain evidence="3 4">DSM 44153</strain>
    </source>
</reference>
<name>A0A1X2EIN9_9MYCO</name>
<dbReference type="InterPro" id="IPR007969">
    <property type="entry name" value="DUF732"/>
</dbReference>
<dbReference type="EMBL" id="LQPZ01000029">
    <property type="protein sequence ID" value="ORX03210.1"/>
    <property type="molecule type" value="Genomic_DNA"/>
</dbReference>
<sequence>MTATPESVPTTAETAAAEPATPGILPPEVLAAYGRQFLAPLRSEGWAIWDEGTMTRNAHVACAMFQNGAQAEFVNSELSAKTGMPMDAALIFTSVALPIYPNCP</sequence>
<accession>A0A1X2EIN9</accession>
<dbReference type="Proteomes" id="UP000193090">
    <property type="component" value="Unassembled WGS sequence"/>
</dbReference>
<dbReference type="AlphaFoldDB" id="A0A1X2EIN9"/>
<comment type="caution">
    <text evidence="3">The sequence shown here is derived from an EMBL/GenBank/DDBJ whole genome shotgun (WGS) entry which is preliminary data.</text>
</comment>
<evidence type="ECO:0000259" key="2">
    <source>
        <dbReference type="Pfam" id="PF05305"/>
    </source>
</evidence>
<feature type="compositionally biased region" description="Low complexity" evidence="1">
    <location>
        <begin position="1"/>
        <end position="22"/>
    </location>
</feature>
<organism evidence="3 4">
    <name type="scientific">Mycolicibacillus trivialis</name>
    <dbReference type="NCBI Taxonomy" id="1798"/>
    <lineage>
        <taxon>Bacteria</taxon>
        <taxon>Bacillati</taxon>
        <taxon>Actinomycetota</taxon>
        <taxon>Actinomycetes</taxon>
        <taxon>Mycobacteriales</taxon>
        <taxon>Mycobacteriaceae</taxon>
        <taxon>Mycolicibacillus</taxon>
    </lineage>
</organism>
<evidence type="ECO:0000313" key="4">
    <source>
        <dbReference type="Proteomes" id="UP000193090"/>
    </source>
</evidence>
<proteinExistence type="predicted"/>
<evidence type="ECO:0000256" key="1">
    <source>
        <dbReference type="SAM" id="MobiDB-lite"/>
    </source>
</evidence>
<keyword evidence="4" id="KW-1185">Reference proteome</keyword>
<feature type="region of interest" description="Disordered" evidence="1">
    <location>
        <begin position="1"/>
        <end position="23"/>
    </location>
</feature>
<dbReference type="Pfam" id="PF05305">
    <property type="entry name" value="DUF732"/>
    <property type="match status" value="1"/>
</dbReference>
<feature type="domain" description="DUF732" evidence="2">
    <location>
        <begin position="36"/>
        <end position="104"/>
    </location>
</feature>
<gene>
    <name evidence="3" type="ORF">AWC30_11885</name>
</gene>
<evidence type="ECO:0000313" key="3">
    <source>
        <dbReference type="EMBL" id="ORX03210.1"/>
    </source>
</evidence>
<protein>
    <recommendedName>
        <fullName evidence="2">DUF732 domain-containing protein</fullName>
    </recommendedName>
</protein>